<reference evidence="1" key="1">
    <citation type="submission" date="2020-05" db="EMBL/GenBank/DDBJ databases">
        <title>Phylogenomic resolution of chytrid fungi.</title>
        <authorList>
            <person name="Stajich J.E."/>
            <person name="Amses K."/>
            <person name="Simmons R."/>
            <person name="Seto K."/>
            <person name="Myers J."/>
            <person name="Bonds A."/>
            <person name="Quandt C.A."/>
            <person name="Barry K."/>
            <person name="Liu P."/>
            <person name="Grigoriev I."/>
            <person name="Longcore J.E."/>
            <person name="James T.Y."/>
        </authorList>
    </citation>
    <scope>NUCLEOTIDE SEQUENCE</scope>
    <source>
        <strain evidence="1">JEL0318</strain>
    </source>
</reference>
<organism evidence="1 2">
    <name type="scientific">Rhizophlyctis rosea</name>
    <dbReference type="NCBI Taxonomy" id="64517"/>
    <lineage>
        <taxon>Eukaryota</taxon>
        <taxon>Fungi</taxon>
        <taxon>Fungi incertae sedis</taxon>
        <taxon>Chytridiomycota</taxon>
        <taxon>Chytridiomycota incertae sedis</taxon>
        <taxon>Chytridiomycetes</taxon>
        <taxon>Rhizophlyctidales</taxon>
        <taxon>Rhizophlyctidaceae</taxon>
        <taxon>Rhizophlyctis</taxon>
    </lineage>
</organism>
<dbReference type="Proteomes" id="UP001212841">
    <property type="component" value="Unassembled WGS sequence"/>
</dbReference>
<dbReference type="AlphaFoldDB" id="A0AAD5S9Y3"/>
<dbReference type="SUPFAM" id="SSF52540">
    <property type="entry name" value="P-loop containing nucleoside triphosphate hydrolases"/>
    <property type="match status" value="1"/>
</dbReference>
<evidence type="ECO:0000313" key="1">
    <source>
        <dbReference type="EMBL" id="KAJ3048272.1"/>
    </source>
</evidence>
<accession>A0AAD5S9Y3</accession>
<protein>
    <submittedName>
        <fullName evidence="1">Uncharacterized protein</fullName>
    </submittedName>
</protein>
<gene>
    <name evidence="1" type="ORF">HK097_010729</name>
</gene>
<dbReference type="EMBL" id="JADGJD010000820">
    <property type="protein sequence ID" value="KAJ3048272.1"/>
    <property type="molecule type" value="Genomic_DNA"/>
</dbReference>
<sequence>MDRTTPETSNESIFDALRQQGGGLVEDLTENRRKYLLLDDKYEPKDWNNELLTGFVGRIELDEVWDLMCGAAKPGKASVPGIYISGPPGAGKSSVLYFCVIKARKRGVLAPYVARCDNWAKLPIHRAKGFFIDIVRDANDAIKEETRGPLPIPDPKPIDGLTYSSWEEYCIHPGGGEAVRGEVNDMFDWVQFQLSKISHPVILFFDEQNGLYEEQVNGQPAINTSPYNLADFSFTYKSGCVALGGTTDTEFLFRVKGGYHRYIFDLKPLGEDDIAVWLKDSTQFHGPIAEAYRSSRLDLDEKQMIRDTIAEMTGRVPRELREFCRHQTGLHLSHDDDGDALMVALGAVRKAYEASLGGRIADIFNKYLQKNESQKGGIMARIFSLCTEPKPDVIFDAAFTSLGLIQKSNGEVAFLTPTTRDVLFAKTMELMKGDPFEAVTLEVERLLWVLMDSDAAGGEKGYAFEKFVLLRLMQISQIKIVYDDLSGMTHSTFLKVRHQIMLDANKPRPNWTHFRPGTLVAYRREGKHRFDFVYYGEDGVTFLETTVSCYWETKVPKLSDTGMLASILGRMKKWVGERYFDVVVESNHLVAKPAAKRTRSTHTIVPAPTLRYIVLSPRGPHAFQIQREEKYGFIGVSYGAKLTESGLLSGPELDSFNLAGADELV</sequence>
<dbReference type="InterPro" id="IPR027417">
    <property type="entry name" value="P-loop_NTPase"/>
</dbReference>
<name>A0AAD5S9Y3_9FUNG</name>
<comment type="caution">
    <text evidence="1">The sequence shown here is derived from an EMBL/GenBank/DDBJ whole genome shotgun (WGS) entry which is preliminary data.</text>
</comment>
<evidence type="ECO:0000313" key="2">
    <source>
        <dbReference type="Proteomes" id="UP001212841"/>
    </source>
</evidence>
<keyword evidence="2" id="KW-1185">Reference proteome</keyword>
<proteinExistence type="predicted"/>